<evidence type="ECO:0008006" key="3">
    <source>
        <dbReference type="Google" id="ProtNLM"/>
    </source>
</evidence>
<proteinExistence type="predicted"/>
<sequence>MNLHQYLGKKIKVTFTDNQVLSGFCNSFTGKLDTDDELYDEITIETDKHKYVGFNENEVKEIEIIN</sequence>
<keyword evidence="2" id="KW-1185">Reference proteome</keyword>
<reference evidence="1" key="1">
    <citation type="submission" date="2022-10" db="EMBL/GenBank/DDBJ databases">
        <title>Vagococcus sp. isolated from poultry meat.</title>
        <authorList>
            <person name="Johansson P."/>
            <person name="Bjorkroth J."/>
        </authorList>
    </citation>
    <scope>NUCLEOTIDE SEQUENCE</scope>
    <source>
        <strain evidence="1">STAA11</strain>
        <plasmid evidence="1">unnamed1</plasmid>
    </source>
</reference>
<dbReference type="AlphaFoldDB" id="A0AAF0CWP8"/>
<accession>A0AAF0CWP8</accession>
<evidence type="ECO:0000313" key="1">
    <source>
        <dbReference type="EMBL" id="WEG74409.1"/>
    </source>
</evidence>
<protein>
    <recommendedName>
        <fullName evidence="3">LSM domain protein</fullName>
    </recommendedName>
</protein>
<dbReference type="KEGG" id="vie:OL234_10625"/>
<dbReference type="RefSeq" id="WP_275470209.1">
    <property type="nucleotide sequence ID" value="NZ_CP110233.1"/>
</dbReference>
<evidence type="ECO:0000313" key="2">
    <source>
        <dbReference type="Proteomes" id="UP001179647"/>
    </source>
</evidence>
<gene>
    <name evidence="1" type="ORF">OL234_10625</name>
</gene>
<geneLocation type="plasmid" evidence="1 2">
    <name>unnamed1</name>
</geneLocation>
<organism evidence="1 2">
    <name type="scientific">Vagococcus intermedius</name>
    <dbReference type="NCBI Taxonomy" id="2991418"/>
    <lineage>
        <taxon>Bacteria</taxon>
        <taxon>Bacillati</taxon>
        <taxon>Bacillota</taxon>
        <taxon>Bacilli</taxon>
        <taxon>Lactobacillales</taxon>
        <taxon>Enterococcaceae</taxon>
        <taxon>Vagococcus</taxon>
    </lineage>
</organism>
<name>A0AAF0CWP8_9ENTE</name>
<dbReference type="EMBL" id="CP110233">
    <property type="protein sequence ID" value="WEG74409.1"/>
    <property type="molecule type" value="Genomic_DNA"/>
</dbReference>
<dbReference type="Proteomes" id="UP001179647">
    <property type="component" value="Plasmid unnamed1"/>
</dbReference>
<keyword evidence="1" id="KW-0614">Plasmid</keyword>